<reference evidence="10" key="1">
    <citation type="submission" date="2016-10" db="EMBL/GenBank/DDBJ databases">
        <authorList>
            <person name="Varghese N."/>
            <person name="Submissions S."/>
        </authorList>
    </citation>
    <scope>NUCLEOTIDE SEQUENCE [LARGE SCALE GENOMIC DNA]</scope>
    <source>
        <strain evidence="10">DSM 44718</strain>
    </source>
</reference>
<feature type="transmembrane region" description="Helical" evidence="8">
    <location>
        <begin position="106"/>
        <end position="125"/>
    </location>
</feature>
<accession>A0A1H3UDE2</accession>
<dbReference type="GO" id="GO:0033214">
    <property type="term" value="P:siderophore-iron import into cell"/>
    <property type="evidence" value="ECO:0007669"/>
    <property type="project" value="TreeGrafter"/>
</dbReference>
<evidence type="ECO:0000256" key="7">
    <source>
        <dbReference type="ARBA" id="ARBA00023136"/>
    </source>
</evidence>
<dbReference type="InterPro" id="IPR037294">
    <property type="entry name" value="ABC_BtuC-like"/>
</dbReference>
<keyword evidence="6 8" id="KW-1133">Transmembrane helix</keyword>
<evidence type="ECO:0000313" key="9">
    <source>
        <dbReference type="EMBL" id="SDZ60463.1"/>
    </source>
</evidence>
<dbReference type="AlphaFoldDB" id="A0A1H3UDE2"/>
<protein>
    <submittedName>
        <fullName evidence="9">Iron complex transport system permease protein</fullName>
    </submittedName>
</protein>
<feature type="transmembrane region" description="Helical" evidence="8">
    <location>
        <begin position="288"/>
        <end position="308"/>
    </location>
</feature>
<comment type="subcellular location">
    <subcellularLocation>
        <location evidence="1">Cell membrane</location>
        <topology evidence="1">Multi-pass membrane protein</topology>
    </subcellularLocation>
</comment>
<dbReference type="PANTHER" id="PTHR30472">
    <property type="entry name" value="FERRIC ENTEROBACTIN TRANSPORT SYSTEM PERMEASE PROTEIN"/>
    <property type="match status" value="1"/>
</dbReference>
<feature type="transmembrane region" description="Helical" evidence="8">
    <location>
        <begin position="160"/>
        <end position="182"/>
    </location>
</feature>
<evidence type="ECO:0000313" key="10">
    <source>
        <dbReference type="Proteomes" id="UP000199632"/>
    </source>
</evidence>
<keyword evidence="7 8" id="KW-0472">Membrane</keyword>
<evidence type="ECO:0000256" key="5">
    <source>
        <dbReference type="ARBA" id="ARBA00022692"/>
    </source>
</evidence>
<name>A0A1H3UDE2_9ACTN</name>
<evidence type="ECO:0000256" key="8">
    <source>
        <dbReference type="SAM" id="Phobius"/>
    </source>
</evidence>
<dbReference type="PANTHER" id="PTHR30472:SF24">
    <property type="entry name" value="FERRIC ENTEROBACTIN TRANSPORT SYSTEM PERMEASE PROTEIN FEPG"/>
    <property type="match status" value="1"/>
</dbReference>
<sequence>MSARRATVRVGGWSLRLRPRTVAVSSLLVLAALAIAVVNLSTGDFPVPFGEVVRSLLGTASDGTGYVVRELRLPRVAVAMLVGAALGISGAIFQSLTRNPLGSPDFIGLTVGAATGGLVVMLLLGGSGLSVAAGALVGCLVTFAVIYLLAFRRGAQPVRLVLMGIGVSTMLVAFDTLLIVRAKLEGAMQAHRWLIGSVNSSTMLEVALIGGALVVLLPPLVRYGRELEMLSLGDEAAVAHGVRAERSRLVLAVISVALAAVATAVAGPIAFVALAAPQLASRLTRAPGANIGAAAAMGAFLLTASDWIGRRVLPLDLPVGVVTAALGGLYLTWLLAGEWRRGRQLV</sequence>
<keyword evidence="5 8" id="KW-0812">Transmembrane</keyword>
<keyword evidence="3" id="KW-0813">Transport</keyword>
<feature type="transmembrane region" description="Helical" evidence="8">
    <location>
        <begin position="249"/>
        <end position="276"/>
    </location>
</feature>
<dbReference type="InterPro" id="IPR000522">
    <property type="entry name" value="ABC_transptr_permease_BtuC"/>
</dbReference>
<dbReference type="Gene3D" id="1.10.3470.10">
    <property type="entry name" value="ABC transporter involved in vitamin B12 uptake, BtuC"/>
    <property type="match status" value="1"/>
</dbReference>
<keyword evidence="10" id="KW-1185">Reference proteome</keyword>
<dbReference type="OrthoDB" id="4455417at2"/>
<organism evidence="9 10">
    <name type="scientific">Asanoa ishikariensis</name>
    <dbReference type="NCBI Taxonomy" id="137265"/>
    <lineage>
        <taxon>Bacteria</taxon>
        <taxon>Bacillati</taxon>
        <taxon>Actinomycetota</taxon>
        <taxon>Actinomycetes</taxon>
        <taxon>Micromonosporales</taxon>
        <taxon>Micromonosporaceae</taxon>
        <taxon>Asanoa</taxon>
    </lineage>
</organism>
<dbReference type="RefSeq" id="WP_090801679.1">
    <property type="nucleotide sequence ID" value="NZ_BOND01000005.1"/>
</dbReference>
<dbReference type="STRING" id="137265.SAMN05421684_7051"/>
<dbReference type="Pfam" id="PF01032">
    <property type="entry name" value="FecCD"/>
    <property type="match status" value="1"/>
</dbReference>
<proteinExistence type="inferred from homology"/>
<evidence type="ECO:0000256" key="3">
    <source>
        <dbReference type="ARBA" id="ARBA00022448"/>
    </source>
</evidence>
<evidence type="ECO:0000256" key="1">
    <source>
        <dbReference type="ARBA" id="ARBA00004651"/>
    </source>
</evidence>
<dbReference type="CDD" id="cd06550">
    <property type="entry name" value="TM_ABC_iron-siderophores_like"/>
    <property type="match status" value="1"/>
</dbReference>
<feature type="transmembrane region" description="Helical" evidence="8">
    <location>
        <begin position="76"/>
        <end position="94"/>
    </location>
</feature>
<evidence type="ECO:0000256" key="2">
    <source>
        <dbReference type="ARBA" id="ARBA00007935"/>
    </source>
</evidence>
<keyword evidence="4" id="KW-1003">Cell membrane</keyword>
<dbReference type="Proteomes" id="UP000199632">
    <property type="component" value="Unassembled WGS sequence"/>
</dbReference>
<evidence type="ECO:0000256" key="6">
    <source>
        <dbReference type="ARBA" id="ARBA00022989"/>
    </source>
</evidence>
<gene>
    <name evidence="9" type="ORF">SAMN05421684_7051</name>
</gene>
<comment type="similarity">
    <text evidence="2">Belongs to the binding-protein-dependent transport system permease family. FecCD subfamily.</text>
</comment>
<dbReference type="SUPFAM" id="SSF81345">
    <property type="entry name" value="ABC transporter involved in vitamin B12 uptake, BtuC"/>
    <property type="match status" value="1"/>
</dbReference>
<feature type="transmembrane region" description="Helical" evidence="8">
    <location>
        <begin position="315"/>
        <end position="336"/>
    </location>
</feature>
<feature type="transmembrane region" description="Helical" evidence="8">
    <location>
        <begin position="131"/>
        <end position="151"/>
    </location>
</feature>
<dbReference type="GO" id="GO:0005886">
    <property type="term" value="C:plasma membrane"/>
    <property type="evidence" value="ECO:0007669"/>
    <property type="project" value="UniProtKB-SubCell"/>
</dbReference>
<feature type="transmembrane region" description="Helical" evidence="8">
    <location>
        <begin position="202"/>
        <end position="221"/>
    </location>
</feature>
<dbReference type="GO" id="GO:0022857">
    <property type="term" value="F:transmembrane transporter activity"/>
    <property type="evidence" value="ECO:0007669"/>
    <property type="project" value="InterPro"/>
</dbReference>
<evidence type="ECO:0000256" key="4">
    <source>
        <dbReference type="ARBA" id="ARBA00022475"/>
    </source>
</evidence>
<dbReference type="EMBL" id="FNQB01000004">
    <property type="protein sequence ID" value="SDZ60463.1"/>
    <property type="molecule type" value="Genomic_DNA"/>
</dbReference>
<feature type="transmembrane region" description="Helical" evidence="8">
    <location>
        <begin position="21"/>
        <end position="40"/>
    </location>
</feature>